<gene>
    <name evidence="2" type="ORF">CAZ10_09385</name>
</gene>
<evidence type="ECO:0000313" key="2">
    <source>
        <dbReference type="EMBL" id="OTI63045.1"/>
    </source>
</evidence>
<dbReference type="Proteomes" id="UP000194857">
    <property type="component" value="Unassembled WGS sequence"/>
</dbReference>
<proteinExistence type="predicted"/>
<keyword evidence="1" id="KW-1133">Transmembrane helix</keyword>
<reference evidence="2 3" key="1">
    <citation type="submission" date="2017-05" db="EMBL/GenBank/DDBJ databases">
        <authorList>
            <person name="Song R."/>
            <person name="Chenine A.L."/>
            <person name="Ruprecht R.M."/>
        </authorList>
    </citation>
    <scope>NUCLEOTIDE SEQUENCE [LARGE SCALE GENOMIC DNA]</scope>
    <source>
        <strain evidence="2 3">S567_C10_BS</strain>
    </source>
</reference>
<accession>A0A241XRS5</accession>
<feature type="transmembrane region" description="Helical" evidence="1">
    <location>
        <begin position="7"/>
        <end position="27"/>
    </location>
</feature>
<name>A0A241XRS5_PSEAI</name>
<comment type="caution">
    <text evidence="2">The sequence shown here is derived from an EMBL/GenBank/DDBJ whole genome shotgun (WGS) entry which is preliminary data.</text>
</comment>
<keyword evidence="1" id="KW-0812">Transmembrane</keyword>
<dbReference type="EMBL" id="NFFZ01000004">
    <property type="protein sequence ID" value="OTI63045.1"/>
    <property type="molecule type" value="Genomic_DNA"/>
</dbReference>
<keyword evidence="1" id="KW-0472">Membrane</keyword>
<sequence length="88" mass="9762">MQARSKISLFAACVASFGSLALVLWLLKPDHVDQIDYRVLHLDSPTCIITLPNGEVFKPDGQNREMTSRVPKGTQMTGGCFKTLLKQQ</sequence>
<evidence type="ECO:0000313" key="3">
    <source>
        <dbReference type="Proteomes" id="UP000194857"/>
    </source>
</evidence>
<protein>
    <submittedName>
        <fullName evidence="2">Uncharacterized protein</fullName>
    </submittedName>
</protein>
<organism evidence="2 3">
    <name type="scientific">Pseudomonas aeruginosa</name>
    <dbReference type="NCBI Taxonomy" id="287"/>
    <lineage>
        <taxon>Bacteria</taxon>
        <taxon>Pseudomonadati</taxon>
        <taxon>Pseudomonadota</taxon>
        <taxon>Gammaproteobacteria</taxon>
        <taxon>Pseudomonadales</taxon>
        <taxon>Pseudomonadaceae</taxon>
        <taxon>Pseudomonas</taxon>
    </lineage>
</organism>
<evidence type="ECO:0000256" key="1">
    <source>
        <dbReference type="SAM" id="Phobius"/>
    </source>
</evidence>
<dbReference type="AlphaFoldDB" id="A0A241XRS5"/>